<accession>A0A0H2RMH0</accession>
<dbReference type="InParanoid" id="A0A0H2RMH0"/>
<protein>
    <submittedName>
        <fullName evidence="1">Uncharacterized protein</fullName>
    </submittedName>
</protein>
<sequence>MMSLSPSLSMFKWWFGESKCNLTKSRVDFVCSRLKERTRHSWRRKQCKGYLVIEGSRRDSSSANWGRSPSFCSQTQVPFLVLPHPHQRSATSIPSLIITCFTHLFLTPAIDEQAAGFVFCQHGCQLERHLLDPRAVLPMSPPTSNFNWHRVNEGFRDKHLV</sequence>
<dbReference type="Proteomes" id="UP000053477">
    <property type="component" value="Unassembled WGS sequence"/>
</dbReference>
<dbReference type="AlphaFoldDB" id="A0A0H2RMH0"/>
<organism evidence="1 2">
    <name type="scientific">Schizopora paradoxa</name>
    <dbReference type="NCBI Taxonomy" id="27342"/>
    <lineage>
        <taxon>Eukaryota</taxon>
        <taxon>Fungi</taxon>
        <taxon>Dikarya</taxon>
        <taxon>Basidiomycota</taxon>
        <taxon>Agaricomycotina</taxon>
        <taxon>Agaricomycetes</taxon>
        <taxon>Hymenochaetales</taxon>
        <taxon>Schizoporaceae</taxon>
        <taxon>Schizopora</taxon>
    </lineage>
</organism>
<proteinExistence type="predicted"/>
<evidence type="ECO:0000313" key="1">
    <source>
        <dbReference type="EMBL" id="KLO13150.1"/>
    </source>
</evidence>
<reference evidence="1 2" key="1">
    <citation type="submission" date="2015-04" db="EMBL/GenBank/DDBJ databases">
        <title>Complete genome sequence of Schizopora paradoxa KUC8140, a cosmopolitan wood degrader in East Asia.</title>
        <authorList>
            <consortium name="DOE Joint Genome Institute"/>
            <person name="Min B."/>
            <person name="Park H."/>
            <person name="Jang Y."/>
            <person name="Kim J.-J."/>
            <person name="Kim K.H."/>
            <person name="Pangilinan J."/>
            <person name="Lipzen A."/>
            <person name="Riley R."/>
            <person name="Grigoriev I.V."/>
            <person name="Spatafora J.W."/>
            <person name="Choi I.-G."/>
        </authorList>
    </citation>
    <scope>NUCLEOTIDE SEQUENCE [LARGE SCALE GENOMIC DNA]</scope>
    <source>
        <strain evidence="1 2">KUC8140</strain>
    </source>
</reference>
<evidence type="ECO:0000313" key="2">
    <source>
        <dbReference type="Proteomes" id="UP000053477"/>
    </source>
</evidence>
<name>A0A0H2RMH0_9AGAM</name>
<keyword evidence="2" id="KW-1185">Reference proteome</keyword>
<gene>
    <name evidence="1" type="ORF">SCHPADRAFT_380047</name>
</gene>
<dbReference type="EMBL" id="KQ085964">
    <property type="protein sequence ID" value="KLO13150.1"/>
    <property type="molecule type" value="Genomic_DNA"/>
</dbReference>